<feature type="transmembrane region" description="Helical" evidence="11">
    <location>
        <begin position="702"/>
        <end position="724"/>
    </location>
</feature>
<dbReference type="PROSITE" id="PS50097">
    <property type="entry name" value="BTB"/>
    <property type="match status" value="2"/>
</dbReference>
<keyword evidence="7 11" id="KW-1133">Transmembrane helix</keyword>
<dbReference type="SUPFAM" id="SSF90123">
    <property type="entry name" value="ABC transporter transmembrane region"/>
    <property type="match status" value="2"/>
</dbReference>
<dbReference type="FunFam" id="3.40.50.300:FF:000163">
    <property type="entry name" value="Multidrug resistance-associated protein member 4"/>
    <property type="match status" value="1"/>
</dbReference>
<dbReference type="PROSITE" id="PS51354">
    <property type="entry name" value="GLUTAREDOXIN_2"/>
    <property type="match status" value="1"/>
</dbReference>
<dbReference type="PROSITE" id="PS50297">
    <property type="entry name" value="ANK_REP_REGION"/>
    <property type="match status" value="1"/>
</dbReference>
<evidence type="ECO:0008006" key="17">
    <source>
        <dbReference type="Google" id="ProtNLM"/>
    </source>
</evidence>
<gene>
    <name evidence="15" type="ORF">TBRA_LOCUS2126</name>
</gene>
<evidence type="ECO:0000256" key="2">
    <source>
        <dbReference type="ARBA" id="ARBA00022448"/>
    </source>
</evidence>
<dbReference type="InterPro" id="IPR000210">
    <property type="entry name" value="BTB/POZ_dom"/>
</dbReference>
<dbReference type="PROSITE" id="PS50893">
    <property type="entry name" value="ABC_TRANSPORTER_2"/>
    <property type="match status" value="2"/>
</dbReference>
<feature type="transmembrane region" description="Helical" evidence="11">
    <location>
        <begin position="951"/>
        <end position="978"/>
    </location>
</feature>
<dbReference type="Proteomes" id="UP000479190">
    <property type="component" value="Unassembled WGS sequence"/>
</dbReference>
<dbReference type="Gene3D" id="1.20.1560.10">
    <property type="entry name" value="ABC transporter type 1, transmembrane domain"/>
    <property type="match status" value="2"/>
</dbReference>
<dbReference type="InterPro" id="IPR011333">
    <property type="entry name" value="SKP1/BTB/POZ_sf"/>
</dbReference>
<keyword evidence="2" id="KW-0813">Transport</keyword>
<feature type="compositionally biased region" description="Low complexity" evidence="10">
    <location>
        <begin position="2598"/>
        <end position="2610"/>
    </location>
</feature>
<dbReference type="GO" id="GO:0005524">
    <property type="term" value="F:ATP binding"/>
    <property type="evidence" value="ECO:0007669"/>
    <property type="project" value="UniProtKB-KW"/>
</dbReference>
<dbReference type="CDD" id="cd03244">
    <property type="entry name" value="ABCC_MRP_domain2"/>
    <property type="match status" value="1"/>
</dbReference>
<keyword evidence="9" id="KW-0040">ANK repeat</keyword>
<evidence type="ECO:0000256" key="5">
    <source>
        <dbReference type="ARBA" id="ARBA00022741"/>
    </source>
</evidence>
<evidence type="ECO:0000256" key="7">
    <source>
        <dbReference type="ARBA" id="ARBA00022989"/>
    </source>
</evidence>
<dbReference type="SMART" id="SM00225">
    <property type="entry name" value="BTB"/>
    <property type="match status" value="2"/>
</dbReference>
<dbReference type="PANTHER" id="PTHR24223:SF415">
    <property type="entry name" value="FI20190P1"/>
    <property type="match status" value="1"/>
</dbReference>
<dbReference type="Gene3D" id="3.40.50.300">
    <property type="entry name" value="P-loop containing nucleotide triphosphate hydrolases"/>
    <property type="match status" value="2"/>
</dbReference>
<dbReference type="GO" id="GO:0016887">
    <property type="term" value="F:ATP hydrolysis activity"/>
    <property type="evidence" value="ECO:0007669"/>
    <property type="project" value="InterPro"/>
</dbReference>
<feature type="region of interest" description="Disordered" evidence="10">
    <location>
        <begin position="635"/>
        <end position="690"/>
    </location>
</feature>
<feature type="domain" description="BTB" evidence="12">
    <location>
        <begin position="1893"/>
        <end position="1961"/>
    </location>
</feature>
<keyword evidence="5" id="KW-0547">Nucleotide-binding</keyword>
<evidence type="ECO:0000259" key="14">
    <source>
        <dbReference type="PROSITE" id="PS50929"/>
    </source>
</evidence>
<keyword evidence="3 11" id="KW-0812">Transmembrane</keyword>
<evidence type="ECO:0000256" key="3">
    <source>
        <dbReference type="ARBA" id="ARBA00022692"/>
    </source>
</evidence>
<feature type="repeat" description="ANK" evidence="9">
    <location>
        <begin position="1516"/>
        <end position="1548"/>
    </location>
</feature>
<dbReference type="EMBL" id="CADCXV010000424">
    <property type="protein sequence ID" value="CAB0030110.1"/>
    <property type="molecule type" value="Genomic_DNA"/>
</dbReference>
<dbReference type="InterPro" id="IPR050173">
    <property type="entry name" value="ABC_transporter_C-like"/>
</dbReference>
<dbReference type="SUPFAM" id="SSF54695">
    <property type="entry name" value="POZ domain"/>
    <property type="match status" value="2"/>
</dbReference>
<dbReference type="InterPro" id="IPR044746">
    <property type="entry name" value="ABCC_6TM_D1"/>
</dbReference>
<dbReference type="SUPFAM" id="SSF52833">
    <property type="entry name" value="Thioredoxin-like"/>
    <property type="match status" value="1"/>
</dbReference>
<dbReference type="InterPro" id="IPR036249">
    <property type="entry name" value="Thioredoxin-like_sf"/>
</dbReference>
<dbReference type="GO" id="GO:0016020">
    <property type="term" value="C:membrane"/>
    <property type="evidence" value="ECO:0007669"/>
    <property type="project" value="UniProtKB-SubCell"/>
</dbReference>
<dbReference type="FunFam" id="1.20.1560.10:FF:000013">
    <property type="entry name" value="ABC transporter C family member 2"/>
    <property type="match status" value="1"/>
</dbReference>
<protein>
    <recommendedName>
        <fullName evidence="17">Multidrug resistance-associated protein lethal(2)03659</fullName>
    </recommendedName>
</protein>
<evidence type="ECO:0000256" key="10">
    <source>
        <dbReference type="SAM" id="MobiDB-lite"/>
    </source>
</evidence>
<dbReference type="InterPro" id="IPR003439">
    <property type="entry name" value="ABC_transporter-like_ATP-bd"/>
</dbReference>
<dbReference type="PROSITE" id="PS00211">
    <property type="entry name" value="ABC_TRANSPORTER_1"/>
    <property type="match status" value="2"/>
</dbReference>
<dbReference type="InterPro" id="IPR002110">
    <property type="entry name" value="Ankyrin_rpt"/>
</dbReference>
<dbReference type="GO" id="GO:0140359">
    <property type="term" value="F:ABC-type transporter activity"/>
    <property type="evidence" value="ECO:0007669"/>
    <property type="project" value="InterPro"/>
</dbReference>
<feature type="transmembrane region" description="Helical" evidence="11">
    <location>
        <begin position="235"/>
        <end position="253"/>
    </location>
</feature>
<dbReference type="FunFam" id="3.40.50.300:FF:000973">
    <property type="entry name" value="Multidrug resistance-associated protein 4"/>
    <property type="match status" value="1"/>
</dbReference>
<evidence type="ECO:0000313" key="16">
    <source>
        <dbReference type="Proteomes" id="UP000479190"/>
    </source>
</evidence>
<feature type="domain" description="ABC transporter" evidence="13">
    <location>
        <begin position="1063"/>
        <end position="1295"/>
    </location>
</feature>
<dbReference type="CDD" id="cd18579">
    <property type="entry name" value="ABC_6TM_ABCC_D1"/>
    <property type="match status" value="1"/>
</dbReference>
<dbReference type="SMART" id="SM00248">
    <property type="entry name" value="ANK"/>
    <property type="match status" value="3"/>
</dbReference>
<dbReference type="InterPro" id="IPR044726">
    <property type="entry name" value="ABCC_6TM_D2"/>
</dbReference>
<feature type="domain" description="ABC transmembrane type-1" evidence="14">
    <location>
        <begin position="110"/>
        <end position="377"/>
    </location>
</feature>
<evidence type="ECO:0000256" key="6">
    <source>
        <dbReference type="ARBA" id="ARBA00022840"/>
    </source>
</evidence>
<dbReference type="InterPro" id="IPR027417">
    <property type="entry name" value="P-loop_NTPase"/>
</dbReference>
<dbReference type="Gene3D" id="3.40.30.10">
    <property type="entry name" value="Glutaredoxin"/>
    <property type="match status" value="1"/>
</dbReference>
<dbReference type="CDD" id="cd18580">
    <property type="entry name" value="ABC_6TM_ABCC_D2"/>
    <property type="match status" value="1"/>
</dbReference>
<dbReference type="InterPro" id="IPR002109">
    <property type="entry name" value="Glutaredoxin"/>
</dbReference>
<dbReference type="Pfam" id="PF00005">
    <property type="entry name" value="ABC_tran"/>
    <property type="match status" value="2"/>
</dbReference>
<evidence type="ECO:0000259" key="13">
    <source>
        <dbReference type="PROSITE" id="PS50893"/>
    </source>
</evidence>
<dbReference type="InterPro" id="IPR011527">
    <property type="entry name" value="ABC1_TM_dom"/>
</dbReference>
<feature type="transmembrane region" description="Helical" evidence="11">
    <location>
        <begin position="796"/>
        <end position="819"/>
    </location>
</feature>
<sequence>MNGKRNKAENPSPKLKAGILSKLTFWWLIDLFWLGRNHSLREQDLYDVLPENVSSRLGRKLEKSWQRELRRGLKSPQSPPSLRRAIWRCFGWTFCKHGANVLLLNVVKCLQPLVLARLIWYFQPQSEATSDEAYLWATGLVAVTLLQTVIVRQAHLGQQEIGMRVKIACSSLIYRKVTRLSCASASQAGGGLISNLLSNDLAKFEAFALHLHYTWIMPCVLLLVTYLIWRQLGVAAFAGILFMAIQTIPTQVYWYKLTAKLRSKAATRTDKRVMLIGEIVNGISIIKMYAWEKPFERLVSLARKREIDALLKRFYVKSVNLACPLFTHRVALLISIVVYIFQEHQVSADKIFSTVQFFVLARTIMARFFAEAITLAADVNVSLNRIQTFLLMEESESSSPAVASSGGDDNEDSRVTIEKVNAAWEKNSAGNNLSDIELSVPANKLYAVVGSVGSGKSSLLKLILGELSARPGGRCLVRGRVAYCSQEPWLFTGTIRDNVLFNEAYRAARYRRVLRACCLERDLRELAHGDRTLVGERGVSLSGGQCARINLARAVYRDVDIYLLDDPLSAVDGQVGKRLFDECVRGLLADKTRVLITHQLQYIKEADRIVFMNDGRIEFQGDFDEFSRNEQFMKHLPSEENEEEDNNETMDEKKLQKTTSSSEIAASNIDSKDSTATNANSSKDPSETQELIAKGKVPKRVYLKYFTAGASYFTLTILLLSFVLTQLSVSGFDYWLSYWTKQEEKKLKLDANYTYSVHESSASVDRPGFVSQNAVLCVFCGLLAGIVALGNFKNVLFYRVALASSARIHASMVACLVRAPSRFFARNPSGRIVNRFSKDTGSVDEYLPNSMLDMVERVIYTVAIFGQILMINWWTIFPIVVMLYLLLRINGIFLSTVQAIKRIEGNAKSPVFSLVNSSLLGLGTIRSCSSQRLMIREFDARQDQHTSAHNLVLVASYALGFYLDVVSIGLLAFVAYSLVFVSDDPNGDSGGVTYAGDVGLALTQVLTICGMLQFAMKQVSETMAQMISVERMLQFTELEQEGPYELEVGGDWLDKGWPSHGRIEFKDVWLSHNDEGDEAVLKGLSFAVEAKAKIGIAGRTGAGKSSLISALLRLAGKLDGQILIDGLDTRQVGLRLLRERISIIPQEPILFEGSLRANLDPAGQHTDAELWSALGEVELQRSFESLDAALIERGGANFSAGQRQLLCLARAIIKGNRILVMDEATANVDPVTDGLIQRTIRDKFKECTVLTIAHRLNTIIDCDRIMIMDAGELVEYDRPHLLLQRNDGFLATMVHRSGQAMEQHLKRISEQPGECTRWDILTRCSGKAGEAALLQPSLRVERAAPERPLPRQIQFHPFLPESRLLLGGDGPRVPRPRAVARRLRARRPKSDGERGVHAHLCLSLWLGNREIGQLLGQVASDFAADYTDEEIATLRRYYFRARVLIEFLFINLFTTALSYFMQSFTGQMDQSWTSLHFICMTYGGGSNNNYDELLEAFFQINESLGKKVEIDAHDESGRTALHFAVYRGLKNAIKCLLSRGADPNWADAKGCTPLHVICGKARDDGSTRMFFEINDELKKQVQFECDLLFSHKHSAKSRRLLRNTHDQLTTPSHSRAAREQSNFCILGVTTDELDVREGVFEGFEEATKNIVPAFASPPALILKEMSELVDIEEPADDEITENFLDFVHRDRSCKLKNNKVVVFMKGVPEEPRCGFSNAVVQIMRMHGVQYDAHDVLKDETLRQVMFLTNLKYRPADRIKVGLECILHIAMCAELHSAATAALPRHNTLENNTERLTCKYNIAVVKDKEIMELRMGRCTFSKDRPEKEIFKFDVSDMAEYVSINRGQFSTTRSLTFRCELTDSTIDQKPLNYDINRMSLPKLDFNSLFLDKKFSDVVLRTSSKEEIPAHRIVLAAASPVFNAMFSHEMLESKTQSVDMIDVDHDAAMEMLRHIYTEYIHKMPNARELIKDKETKTHEWVIRYLGNYRGEWTSPTFSIFGGNKQKFQLSLRSNSFGKILILRCMEQMTLPTWCMYKISIKAIGFMFEIGTGYHAFGTFRSEKEIFRFTSANFDHFLSTLRSFDLPTKDTFAFVCQLVDMIHSATENPNWERLFLDEDSSDVLLRTASGEELPAHRFILAMANPTFNDMMCQEMVDNMPRTTHTIDVDHAAVVEMLRFFYTGEIGAECELNLIPKMFDAAERYQMEGLRNECERKLIDAVRPENVMGILKWADTHNVTHLKEVAVDQIFNQLIGPKSVDEKCDILLGKYVPKFFNYLTNLDLILYIKFEKNIAVKEEPNDTSPHPGDDNIFDQVDFCEVKHFETFAFCESSFCVVSCSKFIMCQNIVYGVKEEPNDDTGADNNFVSVDSRKVNNSKTFTVFKSSRERDSAIKHTYVILYTRWGVQRVPGRFIYKLKSGEARRRGRASVYVYRRPQEKTTMSTSSGSASSRSGCKPARRAAAAAAASERQDILYTEAYNHEAGDNNLKTTAQTRSSVRRAHTCKCSSCSSCWSYISVYLSLCGSFFFFTYYTHKRVRIHPFSRHRGEFGSFVKIKKGGGGGGNEEGEKSGCSLGTTLQQQQKHHNNSNNIDKDEEDFETRHNNNNSINKANNSSGPPVVEAAEDTEDVDQARSCGPSTAGRAATARLCLDGLRIGRDRYRDYYPAAAAATLPGCYYRLLQPDRL</sequence>
<evidence type="ECO:0000313" key="15">
    <source>
        <dbReference type="EMBL" id="CAB0030110.1"/>
    </source>
</evidence>
<feature type="transmembrane region" description="Helical" evidence="11">
    <location>
        <begin position="858"/>
        <end position="887"/>
    </location>
</feature>
<feature type="domain" description="ABC transporter" evidence="13">
    <location>
        <begin position="415"/>
        <end position="639"/>
    </location>
</feature>
<dbReference type="Gene3D" id="3.30.710.10">
    <property type="entry name" value="Potassium Channel Kv1.1, Chain A"/>
    <property type="match status" value="2"/>
</dbReference>
<dbReference type="SMART" id="SM00382">
    <property type="entry name" value="AAA"/>
    <property type="match status" value="2"/>
</dbReference>
<dbReference type="Gene3D" id="1.25.40.20">
    <property type="entry name" value="Ankyrin repeat-containing domain"/>
    <property type="match status" value="1"/>
</dbReference>
<accession>A0A6H5HXZ3</accession>
<keyword evidence="16" id="KW-1185">Reference proteome</keyword>
<dbReference type="InterPro" id="IPR003593">
    <property type="entry name" value="AAA+_ATPase"/>
</dbReference>
<keyword evidence="8 11" id="KW-0472">Membrane</keyword>
<dbReference type="PANTHER" id="PTHR24223">
    <property type="entry name" value="ATP-BINDING CASSETTE SUB-FAMILY C"/>
    <property type="match status" value="1"/>
</dbReference>
<comment type="subcellular location">
    <subcellularLocation>
        <location evidence="1">Membrane</location>
        <topology evidence="1">Multi-pass membrane protein</topology>
    </subcellularLocation>
</comment>
<feature type="domain" description="ABC transmembrane type-1" evidence="14">
    <location>
        <begin position="717"/>
        <end position="1028"/>
    </location>
</feature>
<feature type="domain" description="BTB" evidence="12">
    <location>
        <begin position="2117"/>
        <end position="2185"/>
    </location>
</feature>
<dbReference type="CDD" id="cd03250">
    <property type="entry name" value="ABCC_MRP_domain1"/>
    <property type="match status" value="1"/>
</dbReference>
<keyword evidence="6" id="KW-0067">ATP-binding</keyword>
<reference evidence="15 16" key="1">
    <citation type="submission" date="2020-02" db="EMBL/GenBank/DDBJ databases">
        <authorList>
            <person name="Ferguson B K."/>
        </authorList>
    </citation>
    <scope>NUCLEOTIDE SEQUENCE [LARGE SCALE GENOMIC DNA]</scope>
</reference>
<name>A0A6H5HXZ3_9HYME</name>
<keyword evidence="4" id="KW-0677">Repeat</keyword>
<dbReference type="PROSITE" id="PS50929">
    <property type="entry name" value="ABC_TM1F"/>
    <property type="match status" value="2"/>
</dbReference>
<organism evidence="15 16">
    <name type="scientific">Trichogramma brassicae</name>
    <dbReference type="NCBI Taxonomy" id="86971"/>
    <lineage>
        <taxon>Eukaryota</taxon>
        <taxon>Metazoa</taxon>
        <taxon>Ecdysozoa</taxon>
        <taxon>Arthropoda</taxon>
        <taxon>Hexapoda</taxon>
        <taxon>Insecta</taxon>
        <taxon>Pterygota</taxon>
        <taxon>Neoptera</taxon>
        <taxon>Endopterygota</taxon>
        <taxon>Hymenoptera</taxon>
        <taxon>Apocrita</taxon>
        <taxon>Proctotrupomorpha</taxon>
        <taxon>Chalcidoidea</taxon>
        <taxon>Trichogrammatidae</taxon>
        <taxon>Trichogramma</taxon>
    </lineage>
</organism>
<dbReference type="SUPFAM" id="SSF48403">
    <property type="entry name" value="Ankyrin repeat"/>
    <property type="match status" value="1"/>
</dbReference>
<feature type="transmembrane region" description="Helical" evidence="11">
    <location>
        <begin position="319"/>
        <end position="341"/>
    </location>
</feature>
<dbReference type="Pfam" id="PF12796">
    <property type="entry name" value="Ank_2"/>
    <property type="match status" value="1"/>
</dbReference>
<dbReference type="PROSITE" id="PS50088">
    <property type="entry name" value="ANK_REPEAT"/>
    <property type="match status" value="1"/>
</dbReference>
<evidence type="ECO:0000256" key="8">
    <source>
        <dbReference type="ARBA" id="ARBA00023136"/>
    </source>
</evidence>
<proteinExistence type="predicted"/>
<dbReference type="InterPro" id="IPR036770">
    <property type="entry name" value="Ankyrin_rpt-contain_sf"/>
</dbReference>
<dbReference type="SUPFAM" id="SSF52540">
    <property type="entry name" value="P-loop containing nucleoside triphosphate hydrolases"/>
    <property type="match status" value="2"/>
</dbReference>
<dbReference type="InterPro" id="IPR017871">
    <property type="entry name" value="ABC_transporter-like_CS"/>
</dbReference>
<feature type="compositionally biased region" description="Polar residues" evidence="10">
    <location>
        <begin position="657"/>
        <end position="683"/>
    </location>
</feature>
<dbReference type="Pfam" id="PF00462">
    <property type="entry name" value="Glutaredoxin"/>
    <property type="match status" value="1"/>
</dbReference>
<evidence type="ECO:0000259" key="12">
    <source>
        <dbReference type="PROSITE" id="PS50097"/>
    </source>
</evidence>
<evidence type="ECO:0000256" key="1">
    <source>
        <dbReference type="ARBA" id="ARBA00004141"/>
    </source>
</evidence>
<feature type="transmembrane region" description="Helical" evidence="11">
    <location>
        <begin position="1443"/>
        <end position="1461"/>
    </location>
</feature>
<dbReference type="Pfam" id="PF00664">
    <property type="entry name" value="ABC_membrane"/>
    <property type="match status" value="2"/>
</dbReference>
<feature type="compositionally biased region" description="Acidic residues" evidence="10">
    <location>
        <begin position="639"/>
        <end position="649"/>
    </location>
</feature>
<dbReference type="OrthoDB" id="6500128at2759"/>
<dbReference type="InterPro" id="IPR036640">
    <property type="entry name" value="ABC1_TM_sf"/>
</dbReference>
<evidence type="ECO:0000256" key="4">
    <source>
        <dbReference type="ARBA" id="ARBA00022737"/>
    </source>
</evidence>
<dbReference type="FunFam" id="1.20.1560.10:FF:000026">
    <property type="entry name" value="Multidrug resistance-associated protein lethal(2)03659"/>
    <property type="match status" value="1"/>
</dbReference>
<feature type="transmembrane region" description="Helical" evidence="11">
    <location>
        <begin position="998"/>
        <end position="1016"/>
    </location>
</feature>
<feature type="transmembrane region" description="Helical" evidence="11">
    <location>
        <begin position="769"/>
        <end position="789"/>
    </location>
</feature>
<feature type="region of interest" description="Disordered" evidence="10">
    <location>
        <begin position="2572"/>
        <end position="2615"/>
    </location>
</feature>
<dbReference type="Pfam" id="PF00651">
    <property type="entry name" value="BTB"/>
    <property type="match status" value="2"/>
</dbReference>
<evidence type="ECO:0000256" key="11">
    <source>
        <dbReference type="SAM" id="Phobius"/>
    </source>
</evidence>
<evidence type="ECO:0000256" key="9">
    <source>
        <dbReference type="PROSITE-ProRule" id="PRU00023"/>
    </source>
</evidence>
<feature type="transmembrane region" description="Helical" evidence="11">
    <location>
        <begin position="207"/>
        <end position="229"/>
    </location>
</feature>